<dbReference type="InterPro" id="IPR011006">
    <property type="entry name" value="CheY-like_superfamily"/>
</dbReference>
<dbReference type="SUPFAM" id="SSF47384">
    <property type="entry name" value="Homodimeric domain of signal transducing histidine kinase"/>
    <property type="match status" value="1"/>
</dbReference>
<dbReference type="SUPFAM" id="SSF55874">
    <property type="entry name" value="ATPase domain of HSP90 chaperone/DNA topoisomerase II/histidine kinase"/>
    <property type="match status" value="1"/>
</dbReference>
<dbReference type="RefSeq" id="WP_188519007.1">
    <property type="nucleotide sequence ID" value="NZ_BMES01000002.1"/>
</dbReference>
<dbReference type="SMART" id="SM00448">
    <property type="entry name" value="REC"/>
    <property type="match status" value="2"/>
</dbReference>
<dbReference type="Pfam" id="PF00512">
    <property type="entry name" value="HisKA"/>
    <property type="match status" value="1"/>
</dbReference>
<feature type="modified residue" description="4-aspartylphosphate" evidence="4">
    <location>
        <position position="56"/>
    </location>
</feature>
<dbReference type="SMART" id="SM00388">
    <property type="entry name" value="HisKA"/>
    <property type="match status" value="1"/>
</dbReference>
<keyword evidence="3 4" id="KW-0597">Phosphoprotein</keyword>
<dbReference type="InterPro" id="IPR003594">
    <property type="entry name" value="HATPase_dom"/>
</dbReference>
<comment type="caution">
    <text evidence="8">The sequence shown here is derived from an EMBL/GenBank/DDBJ whole genome shotgun (WGS) entry which is preliminary data.</text>
</comment>
<evidence type="ECO:0000256" key="3">
    <source>
        <dbReference type="ARBA" id="ARBA00022553"/>
    </source>
</evidence>
<dbReference type="Pfam" id="PF02518">
    <property type="entry name" value="HATPase_c"/>
    <property type="match status" value="1"/>
</dbReference>
<evidence type="ECO:0000256" key="4">
    <source>
        <dbReference type="PROSITE-ProRule" id="PRU00169"/>
    </source>
</evidence>
<dbReference type="PROSITE" id="PS50109">
    <property type="entry name" value="HIS_KIN"/>
    <property type="match status" value="1"/>
</dbReference>
<dbReference type="InterPro" id="IPR036097">
    <property type="entry name" value="HisK_dim/P_sf"/>
</dbReference>
<organism evidence="8 9">
    <name type="scientific">Alsobacter metallidurans</name>
    <dbReference type="NCBI Taxonomy" id="340221"/>
    <lineage>
        <taxon>Bacteria</taxon>
        <taxon>Pseudomonadati</taxon>
        <taxon>Pseudomonadota</taxon>
        <taxon>Alphaproteobacteria</taxon>
        <taxon>Hyphomicrobiales</taxon>
        <taxon>Alsobacteraceae</taxon>
        <taxon>Alsobacter</taxon>
    </lineage>
</organism>
<dbReference type="InterPro" id="IPR001789">
    <property type="entry name" value="Sig_transdc_resp-reg_receiver"/>
</dbReference>
<dbReference type="InterPro" id="IPR004358">
    <property type="entry name" value="Sig_transdc_His_kin-like_C"/>
</dbReference>
<dbReference type="Gene3D" id="1.10.287.130">
    <property type="match status" value="1"/>
</dbReference>
<dbReference type="PRINTS" id="PR00344">
    <property type="entry name" value="BCTRLSENSOR"/>
</dbReference>
<dbReference type="SMART" id="SM00387">
    <property type="entry name" value="HATPase_c"/>
    <property type="match status" value="1"/>
</dbReference>
<evidence type="ECO:0000256" key="5">
    <source>
        <dbReference type="SAM" id="Coils"/>
    </source>
</evidence>
<sequence length="535" mass="57479">MSPQPRLVLNVDDTEAVRYAKTRTLQRAGYEVIEAGTGADALRLVDEREPSVVLLDVKLPDYSGIEICRIIKRDRPWILVLQVSASFVASADKARGLDSGADSYMAQPAEPEELVAAVRALFRLHDAENALRRLNDELEQRVADRTRELADSNARLQAEILERAKAEAALVQSQKMEAVGQLTGGIAHDFNNLLAAVVGGLSLIQRRSKEQPIVELAGHAMHAAQRGVKLISQLLAFSRTQELEAKPVDVNGLILGMQNLLVQSIGPTVAISTDLDPQAGHVLADANQLELALVNLAINARDAMAGNGRITLSTKVEPQPGSALKWIVVAVEDDGPGMPDAVRERAFDPFFTTKPAGQGTGLGLSQVYGVARQLGGRATIESQEGRGTKVMILLPQAQDFEAPILAAPLKDVPGGNGETVLLIEDDDDVRRVLSDALVELGYQIAVAENGVEAIAIVEGSPVDVVVLDYVMPGMTGAETAKRLKAIRPDLPIVFASGHADTRALADVPGAHRLLRKPFAFDELAQRLREELTRGA</sequence>
<feature type="domain" description="Response regulatory" evidence="7">
    <location>
        <begin position="7"/>
        <end position="122"/>
    </location>
</feature>
<evidence type="ECO:0000256" key="1">
    <source>
        <dbReference type="ARBA" id="ARBA00000085"/>
    </source>
</evidence>
<dbReference type="InterPro" id="IPR003661">
    <property type="entry name" value="HisK_dim/P_dom"/>
</dbReference>
<dbReference type="InterPro" id="IPR036890">
    <property type="entry name" value="HATPase_C_sf"/>
</dbReference>
<dbReference type="PANTHER" id="PTHR43065:SF42">
    <property type="entry name" value="TWO-COMPONENT SENSOR PPRA"/>
    <property type="match status" value="1"/>
</dbReference>
<dbReference type="AlphaFoldDB" id="A0A917I9U5"/>
<dbReference type="Pfam" id="PF00072">
    <property type="entry name" value="Response_reg"/>
    <property type="match status" value="2"/>
</dbReference>
<comment type="catalytic activity">
    <reaction evidence="1">
        <text>ATP + protein L-histidine = ADP + protein N-phospho-L-histidine.</text>
        <dbReference type="EC" id="2.7.13.3"/>
    </reaction>
</comment>
<dbReference type="Gene3D" id="3.30.565.10">
    <property type="entry name" value="Histidine kinase-like ATPase, C-terminal domain"/>
    <property type="match status" value="1"/>
</dbReference>
<evidence type="ECO:0000313" key="8">
    <source>
        <dbReference type="EMBL" id="GGH27002.1"/>
    </source>
</evidence>
<dbReference type="PANTHER" id="PTHR43065">
    <property type="entry name" value="SENSOR HISTIDINE KINASE"/>
    <property type="match status" value="1"/>
</dbReference>
<feature type="domain" description="Histidine kinase" evidence="6">
    <location>
        <begin position="185"/>
        <end position="398"/>
    </location>
</feature>
<reference evidence="8" key="1">
    <citation type="journal article" date="2014" name="Int. J. Syst. Evol. Microbiol.">
        <title>Complete genome sequence of Corynebacterium casei LMG S-19264T (=DSM 44701T), isolated from a smear-ripened cheese.</title>
        <authorList>
            <consortium name="US DOE Joint Genome Institute (JGI-PGF)"/>
            <person name="Walter F."/>
            <person name="Albersmeier A."/>
            <person name="Kalinowski J."/>
            <person name="Ruckert C."/>
        </authorList>
    </citation>
    <scope>NUCLEOTIDE SEQUENCE</scope>
    <source>
        <strain evidence="8">CGMCC 1.12214</strain>
    </source>
</reference>
<dbReference type="Proteomes" id="UP000603912">
    <property type="component" value="Unassembled WGS sequence"/>
</dbReference>
<dbReference type="CDD" id="cd00156">
    <property type="entry name" value="REC"/>
    <property type="match status" value="1"/>
</dbReference>
<dbReference type="GO" id="GO:0000155">
    <property type="term" value="F:phosphorelay sensor kinase activity"/>
    <property type="evidence" value="ECO:0007669"/>
    <property type="project" value="InterPro"/>
</dbReference>
<dbReference type="CDD" id="cd00082">
    <property type="entry name" value="HisKA"/>
    <property type="match status" value="1"/>
</dbReference>
<name>A0A917I9U5_9HYPH</name>
<evidence type="ECO:0000259" key="7">
    <source>
        <dbReference type="PROSITE" id="PS50110"/>
    </source>
</evidence>
<evidence type="ECO:0000313" key="9">
    <source>
        <dbReference type="Proteomes" id="UP000603912"/>
    </source>
</evidence>
<gene>
    <name evidence="8" type="ORF">GCM10007036_35230</name>
</gene>
<feature type="domain" description="Response regulatory" evidence="7">
    <location>
        <begin position="419"/>
        <end position="531"/>
    </location>
</feature>
<dbReference type="InterPro" id="IPR005467">
    <property type="entry name" value="His_kinase_dom"/>
</dbReference>
<evidence type="ECO:0000256" key="2">
    <source>
        <dbReference type="ARBA" id="ARBA00012438"/>
    </source>
</evidence>
<dbReference type="EC" id="2.7.13.3" evidence="2"/>
<accession>A0A917I9U5</accession>
<protein>
    <recommendedName>
        <fullName evidence="2">histidine kinase</fullName>
        <ecNumber evidence="2">2.7.13.3</ecNumber>
    </recommendedName>
</protein>
<proteinExistence type="predicted"/>
<dbReference type="EMBL" id="BMES01000002">
    <property type="protein sequence ID" value="GGH27002.1"/>
    <property type="molecule type" value="Genomic_DNA"/>
</dbReference>
<reference evidence="8" key="2">
    <citation type="submission" date="2020-09" db="EMBL/GenBank/DDBJ databases">
        <authorList>
            <person name="Sun Q."/>
            <person name="Zhou Y."/>
        </authorList>
    </citation>
    <scope>NUCLEOTIDE SEQUENCE</scope>
    <source>
        <strain evidence="8">CGMCC 1.12214</strain>
    </source>
</reference>
<evidence type="ECO:0000259" key="6">
    <source>
        <dbReference type="PROSITE" id="PS50109"/>
    </source>
</evidence>
<dbReference type="SUPFAM" id="SSF52172">
    <property type="entry name" value="CheY-like"/>
    <property type="match status" value="2"/>
</dbReference>
<keyword evidence="5" id="KW-0175">Coiled coil</keyword>
<feature type="modified residue" description="4-aspartylphosphate" evidence="4">
    <location>
        <position position="468"/>
    </location>
</feature>
<dbReference type="PROSITE" id="PS50110">
    <property type="entry name" value="RESPONSE_REGULATORY"/>
    <property type="match status" value="2"/>
</dbReference>
<feature type="coiled-coil region" evidence="5">
    <location>
        <begin position="117"/>
        <end position="155"/>
    </location>
</feature>
<dbReference type="Gene3D" id="3.40.50.2300">
    <property type="match status" value="2"/>
</dbReference>
<keyword evidence="9" id="KW-1185">Reference proteome</keyword>